<feature type="region of interest" description="Disordered" evidence="1">
    <location>
        <begin position="140"/>
        <end position="160"/>
    </location>
</feature>
<keyword evidence="3" id="KW-1185">Reference proteome</keyword>
<organism evidence="2 3">
    <name type="scientific">Histidinibacterium lentulum</name>
    <dbReference type="NCBI Taxonomy" id="2480588"/>
    <lineage>
        <taxon>Bacteria</taxon>
        <taxon>Pseudomonadati</taxon>
        <taxon>Pseudomonadota</taxon>
        <taxon>Alphaproteobacteria</taxon>
        <taxon>Rhodobacterales</taxon>
        <taxon>Paracoccaceae</taxon>
        <taxon>Histidinibacterium</taxon>
    </lineage>
</organism>
<evidence type="ECO:0000313" key="2">
    <source>
        <dbReference type="EMBL" id="ROT95869.1"/>
    </source>
</evidence>
<name>A0A3N2QKZ6_9RHOB</name>
<accession>A0A3N2QKZ6</accession>
<dbReference type="InterPro" id="IPR025961">
    <property type="entry name" value="Metal_resist"/>
</dbReference>
<sequence>MADGWQVSRRVRVLLVLSLALNLAVAGVVIGAVVRDGPRGGGPRIDMTLGPLGRALSPEDRRAVVRDLRQSGALGGMDRTARRQALEETVALLRAEPFEPEALARGFAAQRERGGRLLEAGHGALVARIAAMTPQERAALADRLEAETRQGPTGGARTGG</sequence>
<dbReference type="OrthoDB" id="7865640at2"/>
<comment type="caution">
    <text evidence="2">The sequence shown here is derived from an EMBL/GenBank/DDBJ whole genome shotgun (WGS) entry which is preliminary data.</text>
</comment>
<protein>
    <submittedName>
        <fullName evidence="2">Periplasmic heavy metal sensor</fullName>
    </submittedName>
</protein>
<reference evidence="2 3" key="1">
    <citation type="submission" date="2018-10" db="EMBL/GenBank/DDBJ databases">
        <title>Histidinibacterium lentulum gen. nov., sp. nov., a marine bacterium from the culture broth of Picochlorum sp. 122.</title>
        <authorList>
            <person name="Wang G."/>
        </authorList>
    </citation>
    <scope>NUCLEOTIDE SEQUENCE [LARGE SCALE GENOMIC DNA]</scope>
    <source>
        <strain evidence="2 3">B17</strain>
    </source>
</reference>
<dbReference type="EMBL" id="RDRB01000014">
    <property type="protein sequence ID" value="ROT95869.1"/>
    <property type="molecule type" value="Genomic_DNA"/>
</dbReference>
<dbReference type="RefSeq" id="WP_123644018.1">
    <property type="nucleotide sequence ID" value="NZ_ML119093.1"/>
</dbReference>
<dbReference type="Proteomes" id="UP000268016">
    <property type="component" value="Unassembled WGS sequence"/>
</dbReference>
<dbReference type="Pfam" id="PF13801">
    <property type="entry name" value="Metal_resist"/>
    <property type="match status" value="1"/>
</dbReference>
<gene>
    <name evidence="2" type="ORF">EAT49_19620</name>
</gene>
<dbReference type="AlphaFoldDB" id="A0A3N2QKZ6"/>
<proteinExistence type="predicted"/>
<evidence type="ECO:0000313" key="3">
    <source>
        <dbReference type="Proteomes" id="UP000268016"/>
    </source>
</evidence>
<evidence type="ECO:0000256" key="1">
    <source>
        <dbReference type="SAM" id="MobiDB-lite"/>
    </source>
</evidence>